<evidence type="ECO:0000313" key="6">
    <source>
        <dbReference type="EMBL" id="SHI66695.1"/>
    </source>
</evidence>
<feature type="domain" description="PPIase FKBP-type" evidence="5">
    <location>
        <begin position="89"/>
        <end position="176"/>
    </location>
</feature>
<evidence type="ECO:0000256" key="4">
    <source>
        <dbReference type="RuleBase" id="RU003915"/>
    </source>
</evidence>
<evidence type="ECO:0000256" key="1">
    <source>
        <dbReference type="ARBA" id="ARBA00000971"/>
    </source>
</evidence>
<dbReference type="AlphaFoldDB" id="A0A1M6D059"/>
<organism evidence="6 7">
    <name type="scientific">Aquimarina spongiae</name>
    <dbReference type="NCBI Taxonomy" id="570521"/>
    <lineage>
        <taxon>Bacteria</taxon>
        <taxon>Pseudomonadati</taxon>
        <taxon>Bacteroidota</taxon>
        <taxon>Flavobacteriia</taxon>
        <taxon>Flavobacteriales</taxon>
        <taxon>Flavobacteriaceae</taxon>
        <taxon>Aquimarina</taxon>
    </lineage>
</organism>
<dbReference type="Gene3D" id="3.10.50.40">
    <property type="match status" value="1"/>
</dbReference>
<dbReference type="InterPro" id="IPR019869">
    <property type="entry name" value="Motility-assoc_PPIase_GldI"/>
</dbReference>
<keyword evidence="7" id="KW-1185">Reference proteome</keyword>
<dbReference type="InterPro" id="IPR001179">
    <property type="entry name" value="PPIase_FKBP_dom"/>
</dbReference>
<dbReference type="Proteomes" id="UP000184432">
    <property type="component" value="Unassembled WGS sequence"/>
</dbReference>
<evidence type="ECO:0000313" key="7">
    <source>
        <dbReference type="Proteomes" id="UP000184432"/>
    </source>
</evidence>
<sequence>MKLVLYIFGFLIVFSSCKTQEARRPVSVKSGSFISESITRNKQLAAKEEGLIKKIMDNDTLNEYITSEGGFWYYYNKKDTISQKTPKFGDIVNFNYDIKDLNGNLIYSKTELDTVTYYIDKEELFLGLREGLKLMKEGEVVTFLFPSYQAYGYYGDNHKIGTNIPLMSEVTLHKITKESTTEN</sequence>
<dbReference type="SUPFAM" id="SSF54534">
    <property type="entry name" value="FKBP-like"/>
    <property type="match status" value="1"/>
</dbReference>
<accession>A0A1M6D059</accession>
<evidence type="ECO:0000256" key="2">
    <source>
        <dbReference type="ARBA" id="ARBA00023110"/>
    </source>
</evidence>
<dbReference type="EC" id="5.2.1.8" evidence="4"/>
<dbReference type="STRING" id="570521.SAMN04488508_102373"/>
<reference evidence="7" key="1">
    <citation type="submission" date="2016-11" db="EMBL/GenBank/DDBJ databases">
        <authorList>
            <person name="Varghese N."/>
            <person name="Submissions S."/>
        </authorList>
    </citation>
    <scope>NUCLEOTIDE SEQUENCE [LARGE SCALE GENOMIC DNA]</scope>
    <source>
        <strain evidence="7">DSM 22623</strain>
    </source>
</reference>
<dbReference type="PROSITE" id="PS51257">
    <property type="entry name" value="PROKAR_LIPOPROTEIN"/>
    <property type="match status" value="1"/>
</dbReference>
<dbReference type="PROSITE" id="PS50059">
    <property type="entry name" value="FKBP_PPIASE"/>
    <property type="match status" value="1"/>
</dbReference>
<dbReference type="RefSeq" id="WP_073315112.1">
    <property type="nucleotide sequence ID" value="NZ_FQYP01000002.1"/>
</dbReference>
<dbReference type="GO" id="GO:0003755">
    <property type="term" value="F:peptidyl-prolyl cis-trans isomerase activity"/>
    <property type="evidence" value="ECO:0007669"/>
    <property type="project" value="UniProtKB-UniRule"/>
</dbReference>
<comment type="catalytic activity">
    <reaction evidence="1 3 4">
        <text>[protein]-peptidylproline (omega=180) = [protein]-peptidylproline (omega=0)</text>
        <dbReference type="Rhea" id="RHEA:16237"/>
        <dbReference type="Rhea" id="RHEA-COMP:10747"/>
        <dbReference type="Rhea" id="RHEA-COMP:10748"/>
        <dbReference type="ChEBI" id="CHEBI:83833"/>
        <dbReference type="ChEBI" id="CHEBI:83834"/>
        <dbReference type="EC" id="5.2.1.8"/>
    </reaction>
</comment>
<proteinExistence type="inferred from homology"/>
<protein>
    <recommendedName>
        <fullName evidence="4">Peptidyl-prolyl cis-trans isomerase</fullName>
        <ecNumber evidence="4">5.2.1.8</ecNumber>
    </recommendedName>
</protein>
<keyword evidence="2 3" id="KW-0697">Rotamase</keyword>
<dbReference type="OrthoDB" id="1093155at2"/>
<evidence type="ECO:0000259" key="5">
    <source>
        <dbReference type="PROSITE" id="PS50059"/>
    </source>
</evidence>
<comment type="similarity">
    <text evidence="4">Belongs to the FKBP-type PPIase family.</text>
</comment>
<dbReference type="InterPro" id="IPR046357">
    <property type="entry name" value="PPIase_dom_sf"/>
</dbReference>
<dbReference type="NCBIfam" id="TIGR03516">
    <property type="entry name" value="ppisom_GldI"/>
    <property type="match status" value="1"/>
</dbReference>
<evidence type="ECO:0000256" key="3">
    <source>
        <dbReference type="PROSITE-ProRule" id="PRU00277"/>
    </source>
</evidence>
<dbReference type="Pfam" id="PF00254">
    <property type="entry name" value="FKBP_C"/>
    <property type="match status" value="1"/>
</dbReference>
<name>A0A1M6D059_9FLAO</name>
<keyword evidence="3 4" id="KW-0413">Isomerase</keyword>
<gene>
    <name evidence="6" type="ORF">SAMN04488508_102373</name>
</gene>
<dbReference type="EMBL" id="FQYP01000002">
    <property type="protein sequence ID" value="SHI66695.1"/>
    <property type="molecule type" value="Genomic_DNA"/>
</dbReference>